<gene>
    <name evidence="1" type="ORF">RHIMIDRAFT_234615</name>
</gene>
<dbReference type="STRING" id="1340429.A0A2G4T3K3"/>
<accession>A0A2G4T3K3</accession>
<dbReference type="Proteomes" id="UP000242254">
    <property type="component" value="Unassembled WGS sequence"/>
</dbReference>
<dbReference type="GeneID" id="35439184"/>
<sequence>MNNQMSDRLTVNDEGVQRMIDNDSAMYYSNQMIIAQNMTHRPVNTIKANSAKNGALNRKYVMERGRKLRRNLDGISITLGREPVLAYVKAIAVMYNKQKALGLNFHWFARGPLVRTFLGTLEKENFKSKSIFKPRFYV</sequence>
<dbReference type="EMBL" id="KZ303844">
    <property type="protein sequence ID" value="PHZ15256.1"/>
    <property type="molecule type" value="Genomic_DNA"/>
</dbReference>
<proteinExistence type="predicted"/>
<dbReference type="AlphaFoldDB" id="A0A2G4T3K3"/>
<name>A0A2G4T3K3_RHIZD</name>
<evidence type="ECO:0000313" key="1">
    <source>
        <dbReference type="EMBL" id="PHZ15256.1"/>
    </source>
</evidence>
<evidence type="ECO:0000313" key="2">
    <source>
        <dbReference type="Proteomes" id="UP000242254"/>
    </source>
</evidence>
<organism evidence="1 2">
    <name type="scientific">Rhizopus microsporus ATCC 52813</name>
    <dbReference type="NCBI Taxonomy" id="1340429"/>
    <lineage>
        <taxon>Eukaryota</taxon>
        <taxon>Fungi</taxon>
        <taxon>Fungi incertae sedis</taxon>
        <taxon>Mucoromycota</taxon>
        <taxon>Mucoromycotina</taxon>
        <taxon>Mucoromycetes</taxon>
        <taxon>Mucorales</taxon>
        <taxon>Mucorineae</taxon>
        <taxon>Rhizopodaceae</taxon>
        <taxon>Rhizopus</taxon>
    </lineage>
</organism>
<protein>
    <submittedName>
        <fullName evidence="1">Uncharacterized protein</fullName>
    </submittedName>
</protein>
<dbReference type="RefSeq" id="XP_023468964.1">
    <property type="nucleotide sequence ID" value="XM_023608194.1"/>
</dbReference>
<reference evidence="1 2" key="1">
    <citation type="journal article" date="2016" name="Proc. Natl. Acad. Sci. U.S.A.">
        <title>Lipid metabolic changes in an early divergent fungus govern the establishment of a mutualistic symbiosis with endobacteria.</title>
        <authorList>
            <person name="Lastovetsky O.A."/>
            <person name="Gaspar M.L."/>
            <person name="Mondo S.J."/>
            <person name="LaButti K.M."/>
            <person name="Sandor L."/>
            <person name="Grigoriev I.V."/>
            <person name="Henry S.A."/>
            <person name="Pawlowska T.E."/>
        </authorList>
    </citation>
    <scope>NUCLEOTIDE SEQUENCE [LARGE SCALE GENOMIC DNA]</scope>
    <source>
        <strain evidence="1 2">ATCC 52813</strain>
    </source>
</reference>
<keyword evidence="2" id="KW-1185">Reference proteome</keyword>